<keyword evidence="7" id="KW-1185">Reference proteome</keyword>
<keyword evidence="6" id="KW-0808">Transferase</keyword>
<evidence type="ECO:0000256" key="1">
    <source>
        <dbReference type="ARBA" id="ARBA00004127"/>
    </source>
</evidence>
<evidence type="ECO:0000256" key="2">
    <source>
        <dbReference type="ARBA" id="ARBA00022692"/>
    </source>
</evidence>
<evidence type="ECO:0000256" key="4">
    <source>
        <dbReference type="ARBA" id="ARBA00023136"/>
    </source>
</evidence>
<dbReference type="RefSeq" id="WP_245928975.1">
    <property type="nucleotide sequence ID" value="NZ_PYGA01000016.1"/>
</dbReference>
<dbReference type="Gene3D" id="1.20.120.1630">
    <property type="match status" value="1"/>
</dbReference>
<keyword evidence="6" id="KW-0489">Methyltransferase</keyword>
<gene>
    <name evidence="6" type="ORF">CLV63_116104</name>
</gene>
<dbReference type="GO" id="GO:0012505">
    <property type="term" value="C:endomembrane system"/>
    <property type="evidence" value="ECO:0007669"/>
    <property type="project" value="UniProtKB-SubCell"/>
</dbReference>
<dbReference type="InterPro" id="IPR007318">
    <property type="entry name" value="Phopholipid_MeTrfase"/>
</dbReference>
<organism evidence="6 7">
    <name type="scientific">Murinocardiopsis flavida</name>
    <dbReference type="NCBI Taxonomy" id="645275"/>
    <lineage>
        <taxon>Bacteria</taxon>
        <taxon>Bacillati</taxon>
        <taxon>Actinomycetota</taxon>
        <taxon>Actinomycetes</taxon>
        <taxon>Streptosporangiales</taxon>
        <taxon>Nocardiopsidaceae</taxon>
        <taxon>Murinocardiopsis</taxon>
    </lineage>
</organism>
<name>A0A2P8D928_9ACTN</name>
<dbReference type="EMBL" id="PYGA01000016">
    <property type="protein sequence ID" value="PSK93697.1"/>
    <property type="molecule type" value="Genomic_DNA"/>
</dbReference>
<feature type="transmembrane region" description="Helical" evidence="5">
    <location>
        <begin position="44"/>
        <end position="75"/>
    </location>
</feature>
<sequence>MALALALVLASQTAMGASWRIGVDDSEHTELVTGGVFALVRNPIFTAIGVLLGGMVAAVPSLLSVAALGVFVAAVQIQVRGVEEPYLRRTHPGGYPGYARRTGRFLPGVGRL</sequence>
<keyword evidence="3 5" id="KW-1133">Transmembrane helix</keyword>
<evidence type="ECO:0000313" key="7">
    <source>
        <dbReference type="Proteomes" id="UP000240542"/>
    </source>
</evidence>
<accession>A0A2P8D928</accession>
<evidence type="ECO:0000256" key="3">
    <source>
        <dbReference type="ARBA" id="ARBA00022989"/>
    </source>
</evidence>
<evidence type="ECO:0000256" key="5">
    <source>
        <dbReference type="SAM" id="Phobius"/>
    </source>
</evidence>
<proteinExistence type="predicted"/>
<dbReference type="Proteomes" id="UP000240542">
    <property type="component" value="Unassembled WGS sequence"/>
</dbReference>
<protein>
    <submittedName>
        <fullName evidence="6">Phospholipid methyltransferase</fullName>
    </submittedName>
</protein>
<dbReference type="GO" id="GO:0032259">
    <property type="term" value="P:methylation"/>
    <property type="evidence" value="ECO:0007669"/>
    <property type="project" value="UniProtKB-KW"/>
</dbReference>
<dbReference type="AlphaFoldDB" id="A0A2P8D928"/>
<keyword evidence="2 5" id="KW-0812">Transmembrane</keyword>
<evidence type="ECO:0000313" key="6">
    <source>
        <dbReference type="EMBL" id="PSK93697.1"/>
    </source>
</evidence>
<reference evidence="6 7" key="1">
    <citation type="submission" date="2018-03" db="EMBL/GenBank/DDBJ databases">
        <title>Genomic Encyclopedia of Archaeal and Bacterial Type Strains, Phase II (KMG-II): from individual species to whole genera.</title>
        <authorList>
            <person name="Goeker M."/>
        </authorList>
    </citation>
    <scope>NUCLEOTIDE SEQUENCE [LARGE SCALE GENOMIC DNA]</scope>
    <source>
        <strain evidence="6 7">DSM 45312</strain>
    </source>
</reference>
<keyword evidence="4 5" id="KW-0472">Membrane</keyword>
<comment type="caution">
    <text evidence="6">The sequence shown here is derived from an EMBL/GenBank/DDBJ whole genome shotgun (WGS) entry which is preliminary data.</text>
</comment>
<comment type="subcellular location">
    <subcellularLocation>
        <location evidence="1">Endomembrane system</location>
        <topology evidence="1">Multi-pass membrane protein</topology>
    </subcellularLocation>
</comment>
<dbReference type="GO" id="GO:0008168">
    <property type="term" value="F:methyltransferase activity"/>
    <property type="evidence" value="ECO:0007669"/>
    <property type="project" value="UniProtKB-KW"/>
</dbReference>
<dbReference type="Pfam" id="PF04191">
    <property type="entry name" value="PEMT"/>
    <property type="match status" value="1"/>
</dbReference>